<organism evidence="1 2">
    <name type="scientific">Mycena albidolilacea</name>
    <dbReference type="NCBI Taxonomy" id="1033008"/>
    <lineage>
        <taxon>Eukaryota</taxon>
        <taxon>Fungi</taxon>
        <taxon>Dikarya</taxon>
        <taxon>Basidiomycota</taxon>
        <taxon>Agaricomycotina</taxon>
        <taxon>Agaricomycetes</taxon>
        <taxon>Agaricomycetidae</taxon>
        <taxon>Agaricales</taxon>
        <taxon>Marasmiineae</taxon>
        <taxon>Mycenaceae</taxon>
        <taxon>Mycena</taxon>
    </lineage>
</organism>
<protein>
    <submittedName>
        <fullName evidence="1">Uncharacterized protein</fullName>
    </submittedName>
</protein>
<evidence type="ECO:0000313" key="2">
    <source>
        <dbReference type="Proteomes" id="UP001218218"/>
    </source>
</evidence>
<gene>
    <name evidence="1" type="ORF">DFH08DRAFT_964080</name>
</gene>
<name>A0AAD6ZTE9_9AGAR</name>
<sequence length="250" mass="27619">MESCADLHVAIGSFLDSFAEIDPSKLVAKVKTHLLTHAPADVRLFGPLLGAITEAFESLNGVFRDIEGVKHRVAGGAWPLKGEGNEIVWARCGPSARRLLHEHRILQRLLGWKGPEVRRPGSVKLAAVPVVKGRKGRPHREIIVLSSTSAALAFNSGDFPADSERYKCRNVGSQSQEICCRDSWIVSSSPVPNEEIVTGKIIEILQQTNSTESIVILERFVVQSKRHELYNMPFITCPSCPHSDVKSQYF</sequence>
<dbReference type="AlphaFoldDB" id="A0AAD6ZTE9"/>
<comment type="caution">
    <text evidence="1">The sequence shown here is derived from an EMBL/GenBank/DDBJ whole genome shotgun (WGS) entry which is preliminary data.</text>
</comment>
<dbReference type="EMBL" id="JARIHO010000028">
    <property type="protein sequence ID" value="KAJ7339027.1"/>
    <property type="molecule type" value="Genomic_DNA"/>
</dbReference>
<accession>A0AAD6ZTE9</accession>
<reference evidence="1" key="1">
    <citation type="submission" date="2023-03" db="EMBL/GenBank/DDBJ databases">
        <title>Massive genome expansion in bonnet fungi (Mycena s.s.) driven by repeated elements and novel gene families across ecological guilds.</title>
        <authorList>
            <consortium name="Lawrence Berkeley National Laboratory"/>
            <person name="Harder C.B."/>
            <person name="Miyauchi S."/>
            <person name="Viragh M."/>
            <person name="Kuo A."/>
            <person name="Thoen E."/>
            <person name="Andreopoulos B."/>
            <person name="Lu D."/>
            <person name="Skrede I."/>
            <person name="Drula E."/>
            <person name="Henrissat B."/>
            <person name="Morin E."/>
            <person name="Kohler A."/>
            <person name="Barry K."/>
            <person name="LaButti K."/>
            <person name="Morin E."/>
            <person name="Salamov A."/>
            <person name="Lipzen A."/>
            <person name="Mereny Z."/>
            <person name="Hegedus B."/>
            <person name="Baldrian P."/>
            <person name="Stursova M."/>
            <person name="Weitz H."/>
            <person name="Taylor A."/>
            <person name="Grigoriev I.V."/>
            <person name="Nagy L.G."/>
            <person name="Martin F."/>
            <person name="Kauserud H."/>
        </authorList>
    </citation>
    <scope>NUCLEOTIDE SEQUENCE</scope>
    <source>
        <strain evidence="1">CBHHK002</strain>
    </source>
</reference>
<dbReference type="Proteomes" id="UP001218218">
    <property type="component" value="Unassembled WGS sequence"/>
</dbReference>
<keyword evidence="2" id="KW-1185">Reference proteome</keyword>
<proteinExistence type="predicted"/>
<evidence type="ECO:0000313" key="1">
    <source>
        <dbReference type="EMBL" id="KAJ7339027.1"/>
    </source>
</evidence>